<gene>
    <name evidence="1" type="ORF">LSAT_V11C600337410</name>
</gene>
<keyword evidence="2" id="KW-1185">Reference proteome</keyword>
<dbReference type="EMBL" id="NBSK02000006">
    <property type="protein sequence ID" value="KAJ0199402.1"/>
    <property type="molecule type" value="Genomic_DNA"/>
</dbReference>
<evidence type="ECO:0000313" key="1">
    <source>
        <dbReference type="EMBL" id="KAJ0199402.1"/>
    </source>
</evidence>
<dbReference type="AlphaFoldDB" id="A0A9R1V3E7"/>
<protein>
    <submittedName>
        <fullName evidence="1">Uncharacterized protein</fullName>
    </submittedName>
</protein>
<comment type="caution">
    <text evidence="1">The sequence shown here is derived from an EMBL/GenBank/DDBJ whole genome shotgun (WGS) entry which is preliminary data.</text>
</comment>
<sequence>MVYKVLCLGTSEGDAAKSICMTSCKEHEGTVTHIKTNKHGQFKILLVSISYAEILRNHALCGSYRWAEPNLDLSLWSGQDRA</sequence>
<organism evidence="1 2">
    <name type="scientific">Lactuca sativa</name>
    <name type="common">Garden lettuce</name>
    <dbReference type="NCBI Taxonomy" id="4236"/>
    <lineage>
        <taxon>Eukaryota</taxon>
        <taxon>Viridiplantae</taxon>
        <taxon>Streptophyta</taxon>
        <taxon>Embryophyta</taxon>
        <taxon>Tracheophyta</taxon>
        <taxon>Spermatophyta</taxon>
        <taxon>Magnoliopsida</taxon>
        <taxon>eudicotyledons</taxon>
        <taxon>Gunneridae</taxon>
        <taxon>Pentapetalae</taxon>
        <taxon>asterids</taxon>
        <taxon>campanulids</taxon>
        <taxon>Asterales</taxon>
        <taxon>Asteraceae</taxon>
        <taxon>Cichorioideae</taxon>
        <taxon>Cichorieae</taxon>
        <taxon>Lactucinae</taxon>
        <taxon>Lactuca</taxon>
    </lineage>
</organism>
<evidence type="ECO:0000313" key="2">
    <source>
        <dbReference type="Proteomes" id="UP000235145"/>
    </source>
</evidence>
<proteinExistence type="predicted"/>
<dbReference type="Proteomes" id="UP000235145">
    <property type="component" value="Unassembled WGS sequence"/>
</dbReference>
<name>A0A9R1V3E7_LACSA</name>
<accession>A0A9R1V3E7</accession>
<reference evidence="1 2" key="1">
    <citation type="journal article" date="2017" name="Nat. Commun.">
        <title>Genome assembly with in vitro proximity ligation data and whole-genome triplication in lettuce.</title>
        <authorList>
            <person name="Reyes-Chin-Wo S."/>
            <person name="Wang Z."/>
            <person name="Yang X."/>
            <person name="Kozik A."/>
            <person name="Arikit S."/>
            <person name="Song C."/>
            <person name="Xia L."/>
            <person name="Froenicke L."/>
            <person name="Lavelle D.O."/>
            <person name="Truco M.J."/>
            <person name="Xia R."/>
            <person name="Zhu S."/>
            <person name="Xu C."/>
            <person name="Xu H."/>
            <person name="Xu X."/>
            <person name="Cox K."/>
            <person name="Korf I."/>
            <person name="Meyers B.C."/>
            <person name="Michelmore R.W."/>
        </authorList>
    </citation>
    <scope>NUCLEOTIDE SEQUENCE [LARGE SCALE GENOMIC DNA]</scope>
    <source>
        <strain evidence="2">cv. Salinas</strain>
        <tissue evidence="1">Seedlings</tissue>
    </source>
</reference>